<proteinExistence type="inferred from homology"/>
<keyword evidence="2" id="KW-0732">Signal</keyword>
<gene>
    <name evidence="3" type="ORF">ACFYNQ_02495</name>
</gene>
<dbReference type="InterPro" id="IPR019405">
    <property type="entry name" value="Lactonase_7-beta_prop"/>
</dbReference>
<dbReference type="InterPro" id="IPR015943">
    <property type="entry name" value="WD40/YVTN_repeat-like_dom_sf"/>
</dbReference>
<evidence type="ECO:0000313" key="4">
    <source>
        <dbReference type="Proteomes" id="UP001601303"/>
    </source>
</evidence>
<sequence length="392" mass="39409">MALAKARASRTSRAVRIARTAGTGAVALAAAALFAAPAASATDAHRGSDSRAHHGSSTVFVQTDDTTANSVVAYQRAADGTLGQKGVYRTGGKGGVLAGTVADHLASQGSLAYDRHHQLLYAVNAGSDTVTVFAVHGTQLRRVQEISSGGQFPVSVTFHGDRVYVANALGGGSIQGFVRTGERLVKVPSWHRELGLGTAASAVGQISFTPDGSKLVVTTKAAGQSIDVFPVSRYGGPSARPVVTSLPGAVPFGFDFDSAGRIHVTEAGTNSVGTFAVARDGGLTAKGTVATGQTATCWAVAAAGNVYVSNAASGTVSGYRVGSQGKLTALGNTATDAGTVDAAASSDGRYLYVQTGIKGIVDEFRLDKNGSLTEIGSVVVPGAVGGEGIVAG</sequence>
<evidence type="ECO:0000313" key="3">
    <source>
        <dbReference type="EMBL" id="MFE9597432.1"/>
    </source>
</evidence>
<comment type="caution">
    <text evidence="3">The sequence shown here is derived from an EMBL/GenBank/DDBJ whole genome shotgun (WGS) entry which is preliminary data.</text>
</comment>
<feature type="chain" id="PRO_5047503106" evidence="2">
    <location>
        <begin position="42"/>
        <end position="392"/>
    </location>
</feature>
<dbReference type="Proteomes" id="UP001601303">
    <property type="component" value="Unassembled WGS sequence"/>
</dbReference>
<dbReference type="PANTHER" id="PTHR30344:SF1">
    <property type="entry name" value="6-PHOSPHOGLUCONOLACTONASE"/>
    <property type="match status" value="1"/>
</dbReference>
<dbReference type="SUPFAM" id="SSF75011">
    <property type="entry name" value="3-carboxy-cis,cis-mucoante lactonizing enzyme"/>
    <property type="match status" value="1"/>
</dbReference>
<protein>
    <submittedName>
        <fullName evidence="3">Lactonase family protein</fullName>
    </submittedName>
</protein>
<evidence type="ECO:0000256" key="1">
    <source>
        <dbReference type="ARBA" id="ARBA00005564"/>
    </source>
</evidence>
<dbReference type="RefSeq" id="WP_388102038.1">
    <property type="nucleotide sequence ID" value="NZ_JBIAHM010000001.1"/>
</dbReference>
<dbReference type="PANTHER" id="PTHR30344">
    <property type="entry name" value="6-PHOSPHOGLUCONOLACTONASE-RELATED"/>
    <property type="match status" value="1"/>
</dbReference>
<feature type="signal peptide" evidence="2">
    <location>
        <begin position="1"/>
        <end position="41"/>
    </location>
</feature>
<dbReference type="Gene3D" id="2.130.10.10">
    <property type="entry name" value="YVTN repeat-like/Quinoprotein amine dehydrogenase"/>
    <property type="match status" value="2"/>
</dbReference>
<organism evidence="3 4">
    <name type="scientific">Streptomyces hokutonensis</name>
    <dbReference type="NCBI Taxonomy" id="1306990"/>
    <lineage>
        <taxon>Bacteria</taxon>
        <taxon>Bacillati</taxon>
        <taxon>Actinomycetota</taxon>
        <taxon>Actinomycetes</taxon>
        <taxon>Kitasatosporales</taxon>
        <taxon>Streptomycetaceae</taxon>
        <taxon>Streptomyces</taxon>
    </lineage>
</organism>
<reference evidence="3 4" key="1">
    <citation type="submission" date="2024-10" db="EMBL/GenBank/DDBJ databases">
        <title>The Natural Products Discovery Center: Release of the First 8490 Sequenced Strains for Exploring Actinobacteria Biosynthetic Diversity.</title>
        <authorList>
            <person name="Kalkreuter E."/>
            <person name="Kautsar S.A."/>
            <person name="Yang D."/>
            <person name="Bader C.D."/>
            <person name="Teijaro C.N."/>
            <person name="Fluegel L."/>
            <person name="Davis C.M."/>
            <person name="Simpson J.R."/>
            <person name="Lauterbach L."/>
            <person name="Steele A.D."/>
            <person name="Gui C."/>
            <person name="Meng S."/>
            <person name="Li G."/>
            <person name="Viehrig K."/>
            <person name="Ye F."/>
            <person name="Su P."/>
            <person name="Kiefer A.F."/>
            <person name="Nichols A."/>
            <person name="Cepeda A.J."/>
            <person name="Yan W."/>
            <person name="Fan B."/>
            <person name="Jiang Y."/>
            <person name="Adhikari A."/>
            <person name="Zheng C.-J."/>
            <person name="Schuster L."/>
            <person name="Cowan T.M."/>
            <person name="Smanski M.J."/>
            <person name="Chevrette M.G."/>
            <person name="De Carvalho L.P.S."/>
            <person name="Shen B."/>
        </authorList>
    </citation>
    <scope>NUCLEOTIDE SEQUENCE [LARGE SCALE GENOMIC DNA]</scope>
    <source>
        <strain evidence="3 4">NPDC006488</strain>
    </source>
</reference>
<keyword evidence="4" id="KW-1185">Reference proteome</keyword>
<accession>A0ABW6LVS9</accession>
<dbReference type="EMBL" id="JBIAHM010000001">
    <property type="protein sequence ID" value="MFE9597432.1"/>
    <property type="molecule type" value="Genomic_DNA"/>
</dbReference>
<dbReference type="Pfam" id="PF10282">
    <property type="entry name" value="Lactonase"/>
    <property type="match status" value="2"/>
</dbReference>
<dbReference type="InterPro" id="IPR050282">
    <property type="entry name" value="Cycloisomerase_2"/>
</dbReference>
<evidence type="ECO:0000256" key="2">
    <source>
        <dbReference type="SAM" id="SignalP"/>
    </source>
</evidence>
<comment type="similarity">
    <text evidence="1">Belongs to the cycloisomerase 2 family.</text>
</comment>
<name>A0ABW6LVS9_9ACTN</name>